<dbReference type="EMBL" id="CAJVPZ010075727">
    <property type="protein sequence ID" value="CAG8804102.1"/>
    <property type="molecule type" value="Genomic_DNA"/>
</dbReference>
<dbReference type="AlphaFoldDB" id="A0A9N9PAD1"/>
<feature type="region of interest" description="Disordered" evidence="1">
    <location>
        <begin position="1"/>
        <end position="78"/>
    </location>
</feature>
<feature type="non-terminal residue" evidence="2">
    <location>
        <position position="78"/>
    </location>
</feature>
<feature type="compositionally biased region" description="Low complexity" evidence="1">
    <location>
        <begin position="28"/>
        <end position="53"/>
    </location>
</feature>
<dbReference type="Proteomes" id="UP000789396">
    <property type="component" value="Unassembled WGS sequence"/>
</dbReference>
<gene>
    <name evidence="2" type="ORF">RFULGI_LOCUS18043</name>
</gene>
<organism evidence="2 3">
    <name type="scientific">Racocetra fulgida</name>
    <dbReference type="NCBI Taxonomy" id="60492"/>
    <lineage>
        <taxon>Eukaryota</taxon>
        <taxon>Fungi</taxon>
        <taxon>Fungi incertae sedis</taxon>
        <taxon>Mucoromycota</taxon>
        <taxon>Glomeromycotina</taxon>
        <taxon>Glomeromycetes</taxon>
        <taxon>Diversisporales</taxon>
        <taxon>Gigasporaceae</taxon>
        <taxon>Racocetra</taxon>
    </lineage>
</organism>
<comment type="caution">
    <text evidence="2">The sequence shown here is derived from an EMBL/GenBank/DDBJ whole genome shotgun (WGS) entry which is preliminary data.</text>
</comment>
<sequence length="78" mass="8597">AKLKEAYEKGIYASPKCKNITPQKNKKTSFSTRNKNSSSSESSDKSSSSLINKQTISTTLPYRGFQSAPPMNKSDYLA</sequence>
<proteinExistence type="predicted"/>
<name>A0A9N9PAD1_9GLOM</name>
<reference evidence="2" key="1">
    <citation type="submission" date="2021-06" db="EMBL/GenBank/DDBJ databases">
        <authorList>
            <person name="Kallberg Y."/>
            <person name="Tangrot J."/>
            <person name="Rosling A."/>
        </authorList>
    </citation>
    <scope>NUCLEOTIDE SEQUENCE</scope>
    <source>
        <strain evidence="2">IN212</strain>
    </source>
</reference>
<feature type="non-terminal residue" evidence="2">
    <location>
        <position position="1"/>
    </location>
</feature>
<keyword evidence="3" id="KW-1185">Reference proteome</keyword>
<evidence type="ECO:0000313" key="3">
    <source>
        <dbReference type="Proteomes" id="UP000789396"/>
    </source>
</evidence>
<protein>
    <submittedName>
        <fullName evidence="2">1469_t:CDS:1</fullName>
    </submittedName>
</protein>
<evidence type="ECO:0000256" key="1">
    <source>
        <dbReference type="SAM" id="MobiDB-lite"/>
    </source>
</evidence>
<accession>A0A9N9PAD1</accession>
<evidence type="ECO:0000313" key="2">
    <source>
        <dbReference type="EMBL" id="CAG8804102.1"/>
    </source>
</evidence>